<dbReference type="GO" id="GO:0005524">
    <property type="term" value="F:ATP binding"/>
    <property type="evidence" value="ECO:0007669"/>
    <property type="project" value="UniProtKB-UniRule"/>
</dbReference>
<dbReference type="InterPro" id="IPR027417">
    <property type="entry name" value="P-loop_NTPase"/>
</dbReference>
<dbReference type="Pfam" id="PF00176">
    <property type="entry name" value="SNF2-rel_dom"/>
    <property type="match status" value="1"/>
</dbReference>
<dbReference type="Gene3D" id="6.10.140.1500">
    <property type="match status" value="1"/>
</dbReference>
<evidence type="ECO:0000256" key="7">
    <source>
        <dbReference type="ARBA" id="ARBA00023159"/>
    </source>
</evidence>
<comment type="subunit">
    <text evidence="9">Interacts with the RNAP. Has a higher affinity for the core RNAP than for the holoenzyme. Its ATPase activity is stimulated by binding to RNAP.</text>
</comment>
<dbReference type="InterPro" id="IPR049730">
    <property type="entry name" value="SNF2/RAD54-like_C"/>
</dbReference>
<dbReference type="OrthoDB" id="9814088at2"/>
<proteinExistence type="inferred from homology"/>
<dbReference type="InterPro" id="IPR022737">
    <property type="entry name" value="RapA_C"/>
</dbReference>
<evidence type="ECO:0000256" key="6">
    <source>
        <dbReference type="ARBA" id="ARBA00023125"/>
    </source>
</evidence>
<evidence type="ECO:0000256" key="3">
    <source>
        <dbReference type="ARBA" id="ARBA00022806"/>
    </source>
</evidence>
<evidence type="ECO:0000256" key="9">
    <source>
        <dbReference type="HAMAP-Rule" id="MF_01821"/>
    </source>
</evidence>
<evidence type="ECO:0000256" key="8">
    <source>
        <dbReference type="ARBA" id="ARBA00023163"/>
    </source>
</evidence>
<keyword evidence="5 9" id="KW-0805">Transcription regulation</keyword>
<comment type="function">
    <text evidence="9">Transcription regulator that activates transcription by stimulating RNA polymerase (RNAP) recycling in case of stress conditions such as supercoiled DNA or high salt concentrations. Probably acts by releasing the RNAP, when it is trapped or immobilized on tightly supercoiled DNA. Does not activate transcription on linear DNA. Probably not involved in DNA repair.</text>
</comment>
<evidence type="ECO:0000256" key="1">
    <source>
        <dbReference type="ARBA" id="ARBA00022741"/>
    </source>
</evidence>
<protein>
    <recommendedName>
        <fullName evidence="9">RNA polymerase-associated protein RapA</fullName>
        <ecNumber evidence="9">3.6.4.-</ecNumber>
    </recommendedName>
    <alternativeName>
        <fullName evidence="9">ATP-dependent helicase HepA</fullName>
    </alternativeName>
</protein>
<dbReference type="NCBIfam" id="NF003426">
    <property type="entry name" value="PRK04914.1"/>
    <property type="match status" value="1"/>
</dbReference>
<dbReference type="Proteomes" id="UP000198862">
    <property type="component" value="Unassembled WGS sequence"/>
</dbReference>
<evidence type="ECO:0000256" key="4">
    <source>
        <dbReference type="ARBA" id="ARBA00022840"/>
    </source>
</evidence>
<dbReference type="Gene3D" id="3.40.50.10810">
    <property type="entry name" value="Tandem AAA-ATPase domain"/>
    <property type="match status" value="1"/>
</dbReference>
<dbReference type="Pfam" id="PF12137">
    <property type="entry name" value="RapA_C"/>
    <property type="match status" value="1"/>
</dbReference>
<dbReference type="Pfam" id="PF18339">
    <property type="entry name" value="Tudor_1_RapA"/>
    <property type="match status" value="1"/>
</dbReference>
<dbReference type="InterPro" id="IPR014001">
    <property type="entry name" value="Helicase_ATP-bd"/>
</dbReference>
<dbReference type="Gene3D" id="3.30.360.80">
    <property type="match status" value="1"/>
</dbReference>
<dbReference type="HAMAP" id="MF_01821">
    <property type="entry name" value="Helicase_RapA"/>
    <property type="match status" value="1"/>
</dbReference>
<feature type="domain" description="Helicase C-terminal" evidence="11">
    <location>
        <begin position="491"/>
        <end position="642"/>
    </location>
</feature>
<dbReference type="CDD" id="cd18793">
    <property type="entry name" value="SF2_C_SNF"/>
    <property type="match status" value="1"/>
</dbReference>
<dbReference type="InterPro" id="IPR040765">
    <property type="entry name" value="Tudor_1_RapA"/>
</dbReference>
<dbReference type="STRING" id="1123010.SAMN02745724_00142"/>
<gene>
    <name evidence="9" type="primary">rapA</name>
    <name evidence="12" type="ORF">SAMN02745724_00142</name>
</gene>
<keyword evidence="1 9" id="KW-0547">Nucleotide-binding</keyword>
<feature type="domain" description="Helicase ATP-binding" evidence="10">
    <location>
        <begin position="163"/>
        <end position="333"/>
    </location>
</feature>
<evidence type="ECO:0000256" key="5">
    <source>
        <dbReference type="ARBA" id="ARBA00023015"/>
    </source>
</evidence>
<dbReference type="InterPro" id="IPR000330">
    <property type="entry name" value="SNF2_N"/>
</dbReference>
<dbReference type="GO" id="GO:0004386">
    <property type="term" value="F:helicase activity"/>
    <property type="evidence" value="ECO:0007669"/>
    <property type="project" value="UniProtKB-UniRule"/>
</dbReference>
<evidence type="ECO:0000256" key="2">
    <source>
        <dbReference type="ARBA" id="ARBA00022801"/>
    </source>
</evidence>
<dbReference type="Gene3D" id="3.40.50.300">
    <property type="entry name" value="P-loop containing nucleotide triphosphate hydrolases"/>
    <property type="match status" value="1"/>
</dbReference>
<dbReference type="Pfam" id="PF18337">
    <property type="entry name" value="Tudor_RapA"/>
    <property type="match status" value="1"/>
</dbReference>
<dbReference type="InterPro" id="IPR040766">
    <property type="entry name" value="Tudor_2_RapA"/>
</dbReference>
<dbReference type="InterPro" id="IPR057342">
    <property type="entry name" value="DEXDc_RapA"/>
</dbReference>
<dbReference type="SMART" id="SM00487">
    <property type="entry name" value="DEXDc"/>
    <property type="match status" value="1"/>
</dbReference>
<comment type="similarity">
    <text evidence="9">Belongs to the SNF2/RAD54 helicase family. RapA subfamily.</text>
</comment>
<dbReference type="PROSITE" id="PS51194">
    <property type="entry name" value="HELICASE_CTER"/>
    <property type="match status" value="1"/>
</dbReference>
<dbReference type="InterPro" id="IPR038718">
    <property type="entry name" value="SNF2-like_sf"/>
</dbReference>
<reference evidence="12 13" key="1">
    <citation type="submission" date="2016-10" db="EMBL/GenBank/DDBJ databases">
        <authorList>
            <person name="de Groot N.N."/>
        </authorList>
    </citation>
    <scope>NUCLEOTIDE SEQUENCE [LARGE SCALE GENOMIC DNA]</scope>
    <source>
        <strain evidence="12 13">DSM 6059</strain>
    </source>
</reference>
<name>A0A1I1DZQ5_9GAMM</name>
<evidence type="ECO:0000313" key="13">
    <source>
        <dbReference type="Proteomes" id="UP000198862"/>
    </source>
</evidence>
<sequence>MNFSLGQRWISDTESDLGLGTVVAIEGRHISVLFPATGDSRLYSMQEAPITRVAFNLGDKIRSTEEWELIVESVSEKNGLLTYQGTRTDTDEKTELKETFLDHFIKFNKPQDRLFAGQIDRFDRYTLRYNTWQYQHQSQQSELKGLIGPRASLIPHQLYIAEEVGKRFAPRVLLSDEVGLGKTIEAGMILHQQIISGLASRVLIVVPENLQHQWLVEMLRRFNLKFSIFDDERCTEAYADSPNPFETEQLILTSLEFLTKKKRWFEQAALADWDLMIVDEAHHLIWDKNKPSTEYKRIEELSQDIKGLILLTATPDQLGHESHFARLKLLDPNRFYDYEKFVEEESHYKEVADAANQLLTDKPLSTDSKSTLVSLLKETNIETLLEQAENTDDKKPARSEILNMLLDRHGTGRILFRNSRSGIEGFPGRTLHTYPVAIPKQYTTAMSVMGNMGGAQKPEKSALRALFPEKIFQEFEGSDASWTKFDPRVNWLIDKLIELKREKVLVICAQAQTALALEQELREREAIKAAVFHEGMSILERDRAAVYFSEDARDAAQVLLCSEIGSEGRNFQFSHHLVLFDLPLNPDLLEQRIGRLDRIGQTQDVKIHVPYFENTAQEVLYRWYHEGLNAFEQTSTTGQLLYKEFSEELLEFIAAHNCDEEELDPLLEQAASKNLKLKKQMEQGRDRLLELHSGGQGRAQELVDIITAKDDETDLAIFMIKIFDIFGVNQEDKGENSIILKPTEHMLTPSFPMLKDDGMTVTFDRDTALAQEDLNLISWDHPMVQGCMDMICNDDFGSSSVALLKNKKLPAGNYFVELIYIAEASAPKSLQMGRFLPPTPIRILLDKTGNDLAGNVNFEQFNQQLSAVGRQTASKLAGALQAAVHPLITNATSKAEQQLTDLKQAAAEKMQLAMTEEIERLTALKKINPNIRDEEVQFFTDQANDLEKYIAKSQLKLDAIRLIVVTH</sequence>
<evidence type="ECO:0000259" key="10">
    <source>
        <dbReference type="PROSITE" id="PS51192"/>
    </source>
</evidence>
<organism evidence="12 13">
    <name type="scientific">Pseudoalteromonas denitrificans DSM 6059</name>
    <dbReference type="NCBI Taxonomy" id="1123010"/>
    <lineage>
        <taxon>Bacteria</taxon>
        <taxon>Pseudomonadati</taxon>
        <taxon>Pseudomonadota</taxon>
        <taxon>Gammaproteobacteria</taxon>
        <taxon>Alteromonadales</taxon>
        <taxon>Pseudoalteromonadaceae</taxon>
        <taxon>Pseudoalteromonas</taxon>
    </lineage>
</organism>
<dbReference type="EMBL" id="FOLO01000001">
    <property type="protein sequence ID" value="SFB80415.1"/>
    <property type="molecule type" value="Genomic_DNA"/>
</dbReference>
<keyword evidence="3 9" id="KW-0347">Helicase</keyword>
<dbReference type="Gene3D" id="2.30.30.930">
    <property type="match status" value="1"/>
</dbReference>
<dbReference type="InterPro" id="IPR023949">
    <property type="entry name" value="Helicase_RapA"/>
</dbReference>
<dbReference type="EC" id="3.6.4.-" evidence="9"/>
<dbReference type="PROSITE" id="PS51192">
    <property type="entry name" value="HELICASE_ATP_BIND_1"/>
    <property type="match status" value="1"/>
</dbReference>
<keyword evidence="7 9" id="KW-0010">Activator</keyword>
<keyword evidence="13" id="KW-1185">Reference proteome</keyword>
<dbReference type="SMART" id="SM00490">
    <property type="entry name" value="HELICc"/>
    <property type="match status" value="1"/>
</dbReference>
<dbReference type="Gene3D" id="6.10.140.2230">
    <property type="match status" value="1"/>
</dbReference>
<dbReference type="PANTHER" id="PTHR45766">
    <property type="entry name" value="DNA ANNEALING HELICASE AND ENDONUCLEASE ZRANB3 FAMILY MEMBER"/>
    <property type="match status" value="1"/>
</dbReference>
<dbReference type="InterPro" id="IPR001650">
    <property type="entry name" value="Helicase_C-like"/>
</dbReference>
<dbReference type="CDD" id="cd18011">
    <property type="entry name" value="DEXDc_RapA"/>
    <property type="match status" value="1"/>
</dbReference>
<evidence type="ECO:0000259" key="11">
    <source>
        <dbReference type="PROSITE" id="PS51194"/>
    </source>
</evidence>
<evidence type="ECO:0000313" key="12">
    <source>
        <dbReference type="EMBL" id="SFB80415.1"/>
    </source>
</evidence>
<dbReference type="PANTHER" id="PTHR45766:SF6">
    <property type="entry name" value="SWI_SNF-RELATED MATRIX-ASSOCIATED ACTIN-DEPENDENT REGULATOR OF CHROMATIN SUBFAMILY A-LIKE PROTEIN 1"/>
    <property type="match status" value="1"/>
</dbReference>
<dbReference type="SUPFAM" id="SSF52540">
    <property type="entry name" value="P-loop containing nucleoside triphosphate hydrolases"/>
    <property type="match status" value="2"/>
</dbReference>
<dbReference type="Gene3D" id="2.30.30.140">
    <property type="match status" value="1"/>
</dbReference>
<feature type="short sequence motif" description="DEAH box" evidence="9">
    <location>
        <begin position="279"/>
        <end position="282"/>
    </location>
</feature>
<dbReference type="GO" id="GO:0006355">
    <property type="term" value="P:regulation of DNA-templated transcription"/>
    <property type="evidence" value="ECO:0007669"/>
    <property type="project" value="UniProtKB-UniRule"/>
</dbReference>
<dbReference type="AlphaFoldDB" id="A0A1I1DZQ5"/>
<dbReference type="GO" id="GO:0003677">
    <property type="term" value="F:DNA binding"/>
    <property type="evidence" value="ECO:0007669"/>
    <property type="project" value="UniProtKB-KW"/>
</dbReference>
<dbReference type="GO" id="GO:0016817">
    <property type="term" value="F:hydrolase activity, acting on acid anhydrides"/>
    <property type="evidence" value="ECO:0007669"/>
    <property type="project" value="InterPro"/>
</dbReference>
<keyword evidence="4 9" id="KW-0067">ATP-binding</keyword>
<keyword evidence="8 9" id="KW-0804">Transcription</keyword>
<feature type="binding site" evidence="9">
    <location>
        <begin position="176"/>
        <end position="183"/>
    </location>
    <ligand>
        <name>ATP</name>
        <dbReference type="ChEBI" id="CHEBI:30616"/>
    </ligand>
</feature>
<keyword evidence="6 9" id="KW-0238">DNA-binding</keyword>
<accession>A0A1I1DZQ5</accession>
<dbReference type="RefSeq" id="WP_091978826.1">
    <property type="nucleotide sequence ID" value="NZ_FOLO01000001.1"/>
</dbReference>
<keyword evidence="2 9" id="KW-0378">Hydrolase</keyword>
<dbReference type="Pfam" id="PF00271">
    <property type="entry name" value="Helicase_C"/>
    <property type="match status" value="1"/>
</dbReference>